<dbReference type="InterPro" id="IPR029052">
    <property type="entry name" value="Metallo-depent_PP-like"/>
</dbReference>
<dbReference type="CDD" id="cd00144">
    <property type="entry name" value="MPP_PPP_family"/>
    <property type="match status" value="1"/>
</dbReference>
<evidence type="ECO:0000313" key="2">
    <source>
        <dbReference type="EMBL" id="SQD93213.1"/>
    </source>
</evidence>
<accession>A0A2X3K899</accession>
<dbReference type="Gene3D" id="3.60.21.10">
    <property type="match status" value="1"/>
</dbReference>
<protein>
    <submittedName>
        <fullName evidence="2">Putative Serine/threonine phosphatase type 1, Protein-serine/threonine phosphatase</fullName>
        <ecNumber evidence="2">3.1.3.16</ecNumber>
    </submittedName>
</protein>
<evidence type="ECO:0000259" key="1">
    <source>
        <dbReference type="SMART" id="SM00156"/>
    </source>
</evidence>
<organism evidence="2 3">
    <name type="scientific">Candidatus Bipolaricaulis anaerobius</name>
    <dbReference type="NCBI Taxonomy" id="2026885"/>
    <lineage>
        <taxon>Bacteria</taxon>
        <taxon>Candidatus Bipolaricaulota</taxon>
        <taxon>Candidatus Bipolaricaulia</taxon>
        <taxon>Candidatus Bipolaricaulales</taxon>
        <taxon>Candidatus Bipolaricaulaceae</taxon>
        <taxon>Candidatus Bipolaricaulis</taxon>
    </lineage>
</organism>
<sequence length="258" mass="28243">MTDGGLLTRMRDLLTREGRLISLPADRTTVFVGDTHGDCDATERVLDKFPPREHVLVFLGDYVDRGPDSLGNLRLLLEAKLAHGGHVVLLMGNHEGWAVQQFAPADFWERLRPPEAAAWGEVLAGLPFAAHHPIGLLALHGALPDVEKLADIARIQLGSAAWRALAWGDWEDRPGPALKALPSGRPAFGGDHFRRVADRLGIRALVRSHQPSAPLYLYGDRCLTLFTSRAYGGTVRRVAVLRPGQTVATARDLELVEI</sequence>
<dbReference type="AlphaFoldDB" id="A0A2X3K899"/>
<dbReference type="InterPro" id="IPR006186">
    <property type="entry name" value="Ser/Thr-sp_prot-phosphatase"/>
</dbReference>
<gene>
    <name evidence="2" type="ORF">BARAN1_1191</name>
</gene>
<feature type="domain" description="Serine/threonine specific protein phosphatases" evidence="1">
    <location>
        <begin position="6"/>
        <end position="250"/>
    </location>
</feature>
<dbReference type="InterPro" id="IPR050341">
    <property type="entry name" value="PP1_catalytic_subunit"/>
</dbReference>
<dbReference type="SMART" id="SM00156">
    <property type="entry name" value="PP2Ac"/>
    <property type="match status" value="1"/>
</dbReference>
<keyword evidence="3" id="KW-1185">Reference proteome</keyword>
<dbReference type="KEGG" id="bana:BARAN1_1191"/>
<dbReference type="Pfam" id="PF00149">
    <property type="entry name" value="Metallophos"/>
    <property type="match status" value="1"/>
</dbReference>
<dbReference type="InterPro" id="IPR004843">
    <property type="entry name" value="Calcineurin-like_PHP"/>
</dbReference>
<dbReference type="PANTHER" id="PTHR11668:SF496">
    <property type="entry name" value="SERINE_THREONINE-PROTEIN PHOSPHATASE"/>
    <property type="match status" value="1"/>
</dbReference>
<dbReference type="Proteomes" id="UP000249818">
    <property type="component" value="Chromosome BARAN1"/>
</dbReference>
<proteinExistence type="predicted"/>
<dbReference type="EMBL" id="LS483254">
    <property type="protein sequence ID" value="SQD93213.1"/>
    <property type="molecule type" value="Genomic_DNA"/>
</dbReference>
<dbReference type="GO" id="GO:0004722">
    <property type="term" value="F:protein serine/threonine phosphatase activity"/>
    <property type="evidence" value="ECO:0007669"/>
    <property type="project" value="UniProtKB-EC"/>
</dbReference>
<reference evidence="3" key="1">
    <citation type="submission" date="2018-05" db="EMBL/GenBank/DDBJ databases">
        <authorList>
            <person name="Hao L."/>
        </authorList>
    </citation>
    <scope>NUCLEOTIDE SEQUENCE [LARGE SCALE GENOMIC DNA]</scope>
</reference>
<name>A0A2X3K899_9BACT</name>
<dbReference type="SUPFAM" id="SSF56300">
    <property type="entry name" value="Metallo-dependent phosphatases"/>
    <property type="match status" value="1"/>
</dbReference>
<keyword evidence="2" id="KW-0378">Hydrolase</keyword>
<evidence type="ECO:0000313" key="3">
    <source>
        <dbReference type="Proteomes" id="UP000249818"/>
    </source>
</evidence>
<dbReference type="PRINTS" id="PR00114">
    <property type="entry name" value="STPHPHTASE"/>
</dbReference>
<dbReference type="PANTHER" id="PTHR11668">
    <property type="entry name" value="SERINE/THREONINE PROTEIN PHOSPHATASE"/>
    <property type="match status" value="1"/>
</dbReference>
<dbReference type="EC" id="3.1.3.16" evidence="2"/>